<gene>
    <name evidence="1" type="ORF">ACFOSH_07720</name>
</gene>
<accession>A0ABV7NUM0</accession>
<protein>
    <submittedName>
        <fullName evidence="1">DUF4276 family protein</fullName>
    </submittedName>
</protein>
<evidence type="ECO:0000313" key="1">
    <source>
        <dbReference type="EMBL" id="MFC3449317.1"/>
    </source>
</evidence>
<dbReference type="InterPro" id="IPR025455">
    <property type="entry name" value="DUF4276"/>
</dbReference>
<name>A0ABV7NUM0_9PSEU</name>
<comment type="caution">
    <text evidence="1">The sequence shown here is derived from an EMBL/GenBank/DDBJ whole genome shotgun (WGS) entry which is preliminary data.</text>
</comment>
<reference evidence="2" key="1">
    <citation type="journal article" date="2019" name="Int. J. Syst. Evol. Microbiol.">
        <title>The Global Catalogue of Microorganisms (GCM) 10K type strain sequencing project: providing services to taxonomists for standard genome sequencing and annotation.</title>
        <authorList>
            <consortium name="The Broad Institute Genomics Platform"/>
            <consortium name="The Broad Institute Genome Sequencing Center for Infectious Disease"/>
            <person name="Wu L."/>
            <person name="Ma J."/>
        </authorList>
    </citation>
    <scope>NUCLEOTIDE SEQUENCE [LARGE SCALE GENOMIC DNA]</scope>
    <source>
        <strain evidence="2">CGMCC 4.7676</strain>
    </source>
</reference>
<keyword evidence="2" id="KW-1185">Reference proteome</keyword>
<dbReference type="EMBL" id="JBHRWK010000013">
    <property type="protein sequence ID" value="MFC3449317.1"/>
    <property type="molecule type" value="Genomic_DNA"/>
</dbReference>
<proteinExistence type="predicted"/>
<dbReference type="Proteomes" id="UP001595645">
    <property type="component" value="Unassembled WGS sequence"/>
</dbReference>
<dbReference type="Pfam" id="PF14103">
    <property type="entry name" value="DUF4276"/>
    <property type="match status" value="1"/>
</dbReference>
<dbReference type="RefSeq" id="WP_378238014.1">
    <property type="nucleotide sequence ID" value="NZ_JBHRWK010000013.1"/>
</dbReference>
<organism evidence="1 2">
    <name type="scientific">Amycolatopsis speibonae</name>
    <dbReference type="NCBI Taxonomy" id="1450224"/>
    <lineage>
        <taxon>Bacteria</taxon>
        <taxon>Bacillati</taxon>
        <taxon>Actinomycetota</taxon>
        <taxon>Actinomycetes</taxon>
        <taxon>Pseudonocardiales</taxon>
        <taxon>Pseudonocardiaceae</taxon>
        <taxon>Amycolatopsis</taxon>
    </lineage>
</organism>
<evidence type="ECO:0000313" key="2">
    <source>
        <dbReference type="Proteomes" id="UP001595645"/>
    </source>
</evidence>
<sequence length="218" mass="24833">MRQLRTVVAVEGATDDTFFSQLLARALEEIGQERPGKGFDVDRPLVFERQADTWRTFAHQVLDQRPRLNLVFFHYDGTANPDREAAKSWVPMMGEWDKATSGVSTAPCFVPLVPIREMESWALADVTLINELAGVDVTRTGVFEVDLLSRVEKLTDPKRTLAEALRSGTRRKRRSRSVHDYLDTIASRVELDRLRAVPSFQAWQTDTETALRRIGFIE</sequence>